<feature type="compositionally biased region" description="Basic and acidic residues" evidence="1">
    <location>
        <begin position="120"/>
        <end position="129"/>
    </location>
</feature>
<evidence type="ECO:0000313" key="2">
    <source>
        <dbReference type="EMBL" id="KFO26576.1"/>
    </source>
</evidence>
<sequence length="312" mass="34264">MKMRSRVCAVINGRKVHRSENQRLYCQHWDGNPKSGTHSFPLCSPYAKAAIPSDSEALSSFSNEKQVRIRKTTQSKLFLESQQAKIVSSSSLFMALATVLRLSSMPNCADSVQLGIGRTGDGKENRSPETDFVTQKGFRTPGSSVKQRSPRQDGASVSPDFTVDGNLFESRLCRLQLPLCSRQQVSYTNSSPPGLPSDYCVSDLPHGQVLASERGSGSTVDPLFLVVEAEKRKAWKFLAQQRDNWGGTSSLCQGSGQQTWQLQPIASGLKANAKVLPAKTDCILRSVKLDTQKWTVSFAVVRDINPRVLSLP</sequence>
<organism evidence="2 3">
    <name type="scientific">Fukomys damarensis</name>
    <name type="common">Damaraland mole rat</name>
    <name type="synonym">Cryptomys damarensis</name>
    <dbReference type="NCBI Taxonomy" id="885580"/>
    <lineage>
        <taxon>Eukaryota</taxon>
        <taxon>Metazoa</taxon>
        <taxon>Chordata</taxon>
        <taxon>Craniata</taxon>
        <taxon>Vertebrata</taxon>
        <taxon>Euteleostomi</taxon>
        <taxon>Mammalia</taxon>
        <taxon>Eutheria</taxon>
        <taxon>Euarchontoglires</taxon>
        <taxon>Glires</taxon>
        <taxon>Rodentia</taxon>
        <taxon>Hystricomorpha</taxon>
        <taxon>Bathyergidae</taxon>
        <taxon>Fukomys</taxon>
    </lineage>
</organism>
<accession>A0A091DUW2</accession>
<name>A0A091DUW2_FUKDA</name>
<dbReference type="AlphaFoldDB" id="A0A091DUW2"/>
<gene>
    <name evidence="2" type="ORF">H920_11975</name>
</gene>
<proteinExistence type="predicted"/>
<dbReference type="EMBL" id="KN123144">
    <property type="protein sequence ID" value="KFO26576.1"/>
    <property type="molecule type" value="Genomic_DNA"/>
</dbReference>
<reference evidence="2 3" key="1">
    <citation type="submission" date="2013-11" db="EMBL/GenBank/DDBJ databases">
        <title>The Damaraland mole rat (Fukomys damarensis) genome and evolution of African mole rats.</title>
        <authorList>
            <person name="Gladyshev V.N."/>
            <person name="Fang X."/>
        </authorList>
    </citation>
    <scope>NUCLEOTIDE SEQUENCE [LARGE SCALE GENOMIC DNA]</scope>
    <source>
        <tissue evidence="2">Liver</tissue>
    </source>
</reference>
<feature type="region of interest" description="Disordered" evidence="1">
    <location>
        <begin position="117"/>
        <end position="158"/>
    </location>
</feature>
<evidence type="ECO:0000256" key="1">
    <source>
        <dbReference type="SAM" id="MobiDB-lite"/>
    </source>
</evidence>
<dbReference type="Proteomes" id="UP000028990">
    <property type="component" value="Unassembled WGS sequence"/>
</dbReference>
<protein>
    <submittedName>
        <fullName evidence="2">Uncharacterized protein</fullName>
    </submittedName>
</protein>
<keyword evidence="3" id="KW-1185">Reference proteome</keyword>
<evidence type="ECO:0000313" key="3">
    <source>
        <dbReference type="Proteomes" id="UP000028990"/>
    </source>
</evidence>